<dbReference type="SUPFAM" id="SSF52172">
    <property type="entry name" value="CheY-like"/>
    <property type="match status" value="1"/>
</dbReference>
<protein>
    <submittedName>
        <fullName evidence="6">DNA-binding response OmpR family regulator</fullName>
    </submittedName>
</protein>
<organism evidence="6 7">
    <name type="scientific">Streptomyces nymphaeiformis</name>
    <dbReference type="NCBI Taxonomy" id="2663842"/>
    <lineage>
        <taxon>Bacteria</taxon>
        <taxon>Bacillati</taxon>
        <taxon>Actinomycetota</taxon>
        <taxon>Actinomycetes</taxon>
        <taxon>Kitasatosporales</taxon>
        <taxon>Streptomycetaceae</taxon>
        <taxon>Streptomyces</taxon>
    </lineage>
</organism>
<feature type="DNA-binding region" description="OmpR/PhoB-type" evidence="3">
    <location>
        <begin position="124"/>
        <end position="219"/>
    </location>
</feature>
<evidence type="ECO:0000256" key="1">
    <source>
        <dbReference type="ARBA" id="ARBA00023125"/>
    </source>
</evidence>
<dbReference type="InterPro" id="IPR036388">
    <property type="entry name" value="WH-like_DNA-bd_sf"/>
</dbReference>
<dbReference type="GO" id="GO:0032993">
    <property type="term" value="C:protein-DNA complex"/>
    <property type="evidence" value="ECO:0007669"/>
    <property type="project" value="TreeGrafter"/>
</dbReference>
<dbReference type="EMBL" id="JACHJY010000013">
    <property type="protein sequence ID" value="MBB4986423.1"/>
    <property type="molecule type" value="Genomic_DNA"/>
</dbReference>
<feature type="domain" description="Response regulatory" evidence="4">
    <location>
        <begin position="2"/>
        <end position="116"/>
    </location>
</feature>
<dbReference type="Gene3D" id="1.10.10.10">
    <property type="entry name" value="Winged helix-like DNA-binding domain superfamily/Winged helix DNA-binding domain"/>
    <property type="match status" value="1"/>
</dbReference>
<dbReference type="Gene3D" id="6.10.250.690">
    <property type="match status" value="1"/>
</dbReference>
<dbReference type="Pfam" id="PF00072">
    <property type="entry name" value="Response_reg"/>
    <property type="match status" value="1"/>
</dbReference>
<dbReference type="GO" id="GO:0006355">
    <property type="term" value="P:regulation of DNA-templated transcription"/>
    <property type="evidence" value="ECO:0007669"/>
    <property type="project" value="InterPro"/>
</dbReference>
<sequence length="223" mass="23950">MRILVVEDARSLAEVVAEGLRDQGMAVDLAYDGLAAAAKLDVNAYDVVVLDRDLPGIHGDALCQMITGRDDRPMVLMLTAAGAPGDRVSGLTLGADDYLAKPFHFPELVLRVRSLARRRPAARARTLRAAGVELDPVRRTALRDGRPLALSVKEFAVLEVLLRSSPGFLSAEDLLEQVWDENADPFTNTVTVTVGRLRRKLGGPPVITTTTGVGYRIADAPAG</sequence>
<accession>A0A7W7U7C3</accession>
<keyword evidence="7" id="KW-1185">Reference proteome</keyword>
<dbReference type="GO" id="GO:0005829">
    <property type="term" value="C:cytosol"/>
    <property type="evidence" value="ECO:0007669"/>
    <property type="project" value="TreeGrafter"/>
</dbReference>
<reference evidence="6 7" key="1">
    <citation type="submission" date="2020-08" db="EMBL/GenBank/DDBJ databases">
        <title>Genomic Encyclopedia of Type Strains, Phase III (KMG-III): the genomes of soil and plant-associated and newly described type strains.</title>
        <authorList>
            <person name="Whitman W."/>
        </authorList>
    </citation>
    <scope>NUCLEOTIDE SEQUENCE [LARGE SCALE GENOMIC DNA]</scope>
    <source>
        <strain evidence="6 7">SFB5A</strain>
    </source>
</reference>
<dbReference type="Proteomes" id="UP000582643">
    <property type="component" value="Unassembled WGS sequence"/>
</dbReference>
<dbReference type="RefSeq" id="WP_184932790.1">
    <property type="nucleotide sequence ID" value="NZ_JACHJY010000013.1"/>
</dbReference>
<dbReference type="InterPro" id="IPR001789">
    <property type="entry name" value="Sig_transdc_resp-reg_receiver"/>
</dbReference>
<proteinExistence type="predicted"/>
<dbReference type="InterPro" id="IPR001867">
    <property type="entry name" value="OmpR/PhoB-type_DNA-bd"/>
</dbReference>
<evidence type="ECO:0000313" key="7">
    <source>
        <dbReference type="Proteomes" id="UP000582643"/>
    </source>
</evidence>
<evidence type="ECO:0000256" key="2">
    <source>
        <dbReference type="PROSITE-ProRule" id="PRU00169"/>
    </source>
</evidence>
<dbReference type="InterPro" id="IPR011006">
    <property type="entry name" value="CheY-like_superfamily"/>
</dbReference>
<dbReference type="PROSITE" id="PS50110">
    <property type="entry name" value="RESPONSE_REGULATORY"/>
    <property type="match status" value="1"/>
</dbReference>
<evidence type="ECO:0000259" key="4">
    <source>
        <dbReference type="PROSITE" id="PS50110"/>
    </source>
</evidence>
<dbReference type="PANTHER" id="PTHR48111">
    <property type="entry name" value="REGULATOR OF RPOS"/>
    <property type="match status" value="1"/>
</dbReference>
<dbReference type="GO" id="GO:0000976">
    <property type="term" value="F:transcription cis-regulatory region binding"/>
    <property type="evidence" value="ECO:0007669"/>
    <property type="project" value="TreeGrafter"/>
</dbReference>
<dbReference type="Gene3D" id="3.40.50.2300">
    <property type="match status" value="1"/>
</dbReference>
<dbReference type="AlphaFoldDB" id="A0A7W7U7C3"/>
<dbReference type="Pfam" id="PF00486">
    <property type="entry name" value="Trans_reg_C"/>
    <property type="match status" value="1"/>
</dbReference>
<evidence type="ECO:0000259" key="5">
    <source>
        <dbReference type="PROSITE" id="PS51755"/>
    </source>
</evidence>
<keyword evidence="2" id="KW-0597">Phosphoprotein</keyword>
<dbReference type="SMART" id="SM00448">
    <property type="entry name" value="REC"/>
    <property type="match status" value="1"/>
</dbReference>
<name>A0A7W7U7C3_9ACTN</name>
<evidence type="ECO:0000256" key="3">
    <source>
        <dbReference type="PROSITE-ProRule" id="PRU01091"/>
    </source>
</evidence>
<dbReference type="GO" id="GO:0000156">
    <property type="term" value="F:phosphorelay response regulator activity"/>
    <property type="evidence" value="ECO:0007669"/>
    <property type="project" value="TreeGrafter"/>
</dbReference>
<evidence type="ECO:0000313" key="6">
    <source>
        <dbReference type="EMBL" id="MBB4986423.1"/>
    </source>
</evidence>
<feature type="modified residue" description="4-aspartylphosphate" evidence="2">
    <location>
        <position position="51"/>
    </location>
</feature>
<dbReference type="SMART" id="SM00862">
    <property type="entry name" value="Trans_reg_C"/>
    <property type="match status" value="1"/>
</dbReference>
<feature type="domain" description="OmpR/PhoB-type" evidence="5">
    <location>
        <begin position="124"/>
        <end position="219"/>
    </location>
</feature>
<comment type="caution">
    <text evidence="6">The sequence shown here is derived from an EMBL/GenBank/DDBJ whole genome shotgun (WGS) entry which is preliminary data.</text>
</comment>
<dbReference type="PANTHER" id="PTHR48111:SF36">
    <property type="entry name" value="TRANSCRIPTIONAL REGULATORY PROTEIN CUTR"/>
    <property type="match status" value="1"/>
</dbReference>
<gene>
    <name evidence="6" type="ORF">GGE06_007391</name>
</gene>
<keyword evidence="1 3" id="KW-0238">DNA-binding</keyword>
<dbReference type="InterPro" id="IPR039420">
    <property type="entry name" value="WalR-like"/>
</dbReference>
<dbReference type="PROSITE" id="PS51755">
    <property type="entry name" value="OMPR_PHOB"/>
    <property type="match status" value="1"/>
</dbReference>
<dbReference type="CDD" id="cd00383">
    <property type="entry name" value="trans_reg_C"/>
    <property type="match status" value="1"/>
</dbReference>